<accession>A0AAD9IIZ2</accession>
<dbReference type="GO" id="GO:0034475">
    <property type="term" value="P:U4 snRNA 3'-end processing"/>
    <property type="evidence" value="ECO:0007669"/>
    <property type="project" value="TreeGrafter"/>
</dbReference>
<evidence type="ECO:0000256" key="4">
    <source>
        <dbReference type="ARBA" id="ARBA00022490"/>
    </source>
</evidence>
<reference evidence="9" key="1">
    <citation type="submission" date="2021-01" db="EMBL/GenBank/DDBJ databases">
        <authorList>
            <person name="Eckstrom K.M.E."/>
        </authorList>
    </citation>
    <scope>NUCLEOTIDE SEQUENCE</scope>
    <source>
        <strain evidence="9">UVCC 0001</strain>
    </source>
</reference>
<comment type="similarity">
    <text evidence="3">Belongs to the RNase PH family.</text>
</comment>
<keyword evidence="10" id="KW-1185">Reference proteome</keyword>
<keyword evidence="5" id="KW-0271">Exosome</keyword>
<dbReference type="GO" id="GO:0000177">
    <property type="term" value="C:cytoplasmic exosome (RNase complex)"/>
    <property type="evidence" value="ECO:0007669"/>
    <property type="project" value="TreeGrafter"/>
</dbReference>
<dbReference type="GO" id="GO:0034476">
    <property type="term" value="P:U5 snRNA 3'-end processing"/>
    <property type="evidence" value="ECO:0007669"/>
    <property type="project" value="TreeGrafter"/>
</dbReference>
<dbReference type="GO" id="GO:0000467">
    <property type="term" value="P:exonucleolytic trimming to generate mature 3'-end of 5.8S rRNA from tricistronic rRNA transcript (SSU-rRNA, 5.8S rRNA, LSU-rRNA)"/>
    <property type="evidence" value="ECO:0007669"/>
    <property type="project" value="TreeGrafter"/>
</dbReference>
<dbReference type="EMBL" id="JASFZW010000004">
    <property type="protein sequence ID" value="KAK2078448.1"/>
    <property type="molecule type" value="Genomic_DNA"/>
</dbReference>
<evidence type="ECO:0000313" key="10">
    <source>
        <dbReference type="Proteomes" id="UP001255856"/>
    </source>
</evidence>
<evidence type="ECO:0000256" key="5">
    <source>
        <dbReference type="ARBA" id="ARBA00022835"/>
    </source>
</evidence>
<dbReference type="PANTHER" id="PTHR11097">
    <property type="entry name" value="EXOSOME COMPLEX EXONUCLEASE RIBOSOMAL RNA PROCESSING PROTEIN"/>
    <property type="match status" value="1"/>
</dbReference>
<evidence type="ECO:0000256" key="2">
    <source>
        <dbReference type="ARBA" id="ARBA00004604"/>
    </source>
</evidence>
<dbReference type="Proteomes" id="UP001255856">
    <property type="component" value="Unassembled WGS sequence"/>
</dbReference>
<dbReference type="Gene3D" id="3.30.230.70">
    <property type="entry name" value="GHMP Kinase, N-terminal domain"/>
    <property type="match status" value="1"/>
</dbReference>
<dbReference type="InterPro" id="IPR027408">
    <property type="entry name" value="PNPase/RNase_PH_dom_sf"/>
</dbReference>
<dbReference type="InterPro" id="IPR020568">
    <property type="entry name" value="Ribosomal_Su5_D2-typ_SF"/>
</dbReference>
<evidence type="ECO:0000259" key="7">
    <source>
        <dbReference type="Pfam" id="PF01138"/>
    </source>
</evidence>
<comment type="caution">
    <text evidence="9">The sequence shown here is derived from an EMBL/GenBank/DDBJ whole genome shotgun (WGS) entry which is preliminary data.</text>
</comment>
<organism evidence="9 10">
    <name type="scientific">Prototheca wickerhamii</name>
    <dbReference type="NCBI Taxonomy" id="3111"/>
    <lineage>
        <taxon>Eukaryota</taxon>
        <taxon>Viridiplantae</taxon>
        <taxon>Chlorophyta</taxon>
        <taxon>core chlorophytes</taxon>
        <taxon>Trebouxiophyceae</taxon>
        <taxon>Chlorellales</taxon>
        <taxon>Chlorellaceae</taxon>
        <taxon>Prototheca</taxon>
    </lineage>
</organism>
<dbReference type="GO" id="GO:0016075">
    <property type="term" value="P:rRNA catabolic process"/>
    <property type="evidence" value="ECO:0007669"/>
    <property type="project" value="TreeGrafter"/>
</dbReference>
<dbReference type="InterPro" id="IPR015847">
    <property type="entry name" value="ExoRNase_PH_dom2"/>
</dbReference>
<dbReference type="GO" id="GO:0035925">
    <property type="term" value="F:mRNA 3'-UTR AU-rich region binding"/>
    <property type="evidence" value="ECO:0007669"/>
    <property type="project" value="TreeGrafter"/>
</dbReference>
<evidence type="ECO:0000256" key="1">
    <source>
        <dbReference type="ARBA" id="ARBA00004496"/>
    </source>
</evidence>
<dbReference type="Pfam" id="PF03725">
    <property type="entry name" value="RNase_PH_C"/>
    <property type="match status" value="1"/>
</dbReference>
<gene>
    <name evidence="9" type="ORF">QBZ16_003288</name>
</gene>
<dbReference type="CDD" id="cd11367">
    <property type="entry name" value="RNase_PH_RRP42"/>
    <property type="match status" value="1"/>
</dbReference>
<name>A0AAD9IIZ2_PROWI</name>
<dbReference type="GO" id="GO:0071028">
    <property type="term" value="P:nuclear mRNA surveillance"/>
    <property type="evidence" value="ECO:0007669"/>
    <property type="project" value="TreeGrafter"/>
</dbReference>
<proteinExistence type="inferred from homology"/>
<dbReference type="InterPro" id="IPR050590">
    <property type="entry name" value="Exosome_comp_Rrp42_subfam"/>
</dbReference>
<dbReference type="GO" id="GO:0034473">
    <property type="term" value="P:U1 snRNA 3'-end processing"/>
    <property type="evidence" value="ECO:0007669"/>
    <property type="project" value="TreeGrafter"/>
</dbReference>
<comment type="subcellular location">
    <subcellularLocation>
        <location evidence="1">Cytoplasm</location>
    </subcellularLocation>
    <subcellularLocation>
        <location evidence="2">Nucleus</location>
        <location evidence="2">Nucleolus</location>
    </subcellularLocation>
</comment>
<feature type="domain" description="Exoribonuclease phosphorolytic" evidence="7">
    <location>
        <begin position="46"/>
        <end position="176"/>
    </location>
</feature>
<dbReference type="SUPFAM" id="SSF55666">
    <property type="entry name" value="Ribonuclease PH domain 2-like"/>
    <property type="match status" value="1"/>
</dbReference>
<dbReference type="InterPro" id="IPR001247">
    <property type="entry name" value="ExoRNase_PH_dom1"/>
</dbReference>
<keyword evidence="4" id="KW-0963">Cytoplasm</keyword>
<evidence type="ECO:0000313" key="9">
    <source>
        <dbReference type="EMBL" id="KAK2078448.1"/>
    </source>
</evidence>
<dbReference type="Pfam" id="PF01138">
    <property type="entry name" value="RNase_PH"/>
    <property type="match status" value="1"/>
</dbReference>
<evidence type="ECO:0000256" key="3">
    <source>
        <dbReference type="ARBA" id="ARBA00006678"/>
    </source>
</evidence>
<dbReference type="GO" id="GO:0000176">
    <property type="term" value="C:nuclear exosome (RNase complex)"/>
    <property type="evidence" value="ECO:0007669"/>
    <property type="project" value="TreeGrafter"/>
</dbReference>
<dbReference type="GO" id="GO:0005730">
    <property type="term" value="C:nucleolus"/>
    <property type="evidence" value="ECO:0007669"/>
    <property type="project" value="UniProtKB-SubCell"/>
</dbReference>
<sequence>MEHLTLYSESLDELQDAINAALVSQKLLEESSRHTLKKLENVESLAISQATGSARVRLGSTEVLVGVKAEVGTPTQEAPNQGWIVFGAEFSPVASPAFRGRGGNELSGELTAVLERAFFTGHGTSFAGLDLGALCILPGKSCWILYVDVLVLSVGGWVEDAASIAIKAALASTLLPRVEIIASEDPDDEPDYALDDDAAVSVSLDVAKIPLTVTVAQVGAALGLDLDETEKACASAAAAISVDPDGQILGVTKKGDGGLTPDVLLNMIDVAAQRGKLLHNALEKFIQLEKAAAMA</sequence>
<dbReference type="AlphaFoldDB" id="A0AAD9IIZ2"/>
<dbReference type="GO" id="GO:0071038">
    <property type="term" value="P:TRAMP-dependent tRNA surveillance pathway"/>
    <property type="evidence" value="ECO:0007669"/>
    <property type="project" value="TreeGrafter"/>
</dbReference>
<feature type="domain" description="Exoribonuclease phosphorolytic" evidence="8">
    <location>
        <begin position="209"/>
        <end position="273"/>
    </location>
</feature>
<dbReference type="PANTHER" id="PTHR11097:SF8">
    <property type="entry name" value="EXOSOME COMPLEX COMPONENT RRP42"/>
    <property type="match status" value="1"/>
</dbReference>
<dbReference type="SUPFAM" id="SSF54211">
    <property type="entry name" value="Ribosomal protein S5 domain 2-like"/>
    <property type="match status" value="1"/>
</dbReference>
<evidence type="ECO:0000256" key="6">
    <source>
        <dbReference type="ARBA" id="ARBA00042523"/>
    </source>
</evidence>
<evidence type="ECO:0000259" key="8">
    <source>
        <dbReference type="Pfam" id="PF03725"/>
    </source>
</evidence>
<dbReference type="InterPro" id="IPR036345">
    <property type="entry name" value="ExoRNase_PH_dom2_sf"/>
</dbReference>
<protein>
    <recommendedName>
        <fullName evidence="6">Ribosomal RNA-processing protein 42</fullName>
    </recommendedName>
</protein>
<dbReference type="GO" id="GO:0071035">
    <property type="term" value="P:nuclear polyadenylation-dependent rRNA catabolic process"/>
    <property type="evidence" value="ECO:0007669"/>
    <property type="project" value="TreeGrafter"/>
</dbReference>